<dbReference type="Proteomes" id="UP000585437">
    <property type="component" value="Unassembled WGS sequence"/>
</dbReference>
<dbReference type="AlphaFoldDB" id="A0A7X0JLL1"/>
<evidence type="ECO:0000313" key="3">
    <source>
        <dbReference type="Proteomes" id="UP000585437"/>
    </source>
</evidence>
<organism evidence="2 3">
    <name type="scientific">Rhizobium soli</name>
    <dbReference type="NCBI Taxonomy" id="424798"/>
    <lineage>
        <taxon>Bacteria</taxon>
        <taxon>Pseudomonadati</taxon>
        <taxon>Pseudomonadota</taxon>
        <taxon>Alphaproteobacteria</taxon>
        <taxon>Hyphomicrobiales</taxon>
        <taxon>Rhizobiaceae</taxon>
        <taxon>Rhizobium/Agrobacterium group</taxon>
        <taxon>Rhizobium</taxon>
    </lineage>
</organism>
<evidence type="ECO:0000313" key="2">
    <source>
        <dbReference type="EMBL" id="MBB6509475.1"/>
    </source>
</evidence>
<dbReference type="EMBL" id="JACHBU010000005">
    <property type="protein sequence ID" value="MBB6509475.1"/>
    <property type="molecule type" value="Genomic_DNA"/>
</dbReference>
<accession>A0A7X0JLL1</accession>
<dbReference type="RefSeq" id="WP_184655026.1">
    <property type="nucleotide sequence ID" value="NZ_JACHBU010000005.1"/>
</dbReference>
<name>A0A7X0JLL1_9HYPH</name>
<keyword evidence="3" id="KW-1185">Reference proteome</keyword>
<feature type="region of interest" description="Disordered" evidence="1">
    <location>
        <begin position="72"/>
        <end position="93"/>
    </location>
</feature>
<protein>
    <submittedName>
        <fullName evidence="2">Uncharacterized protein</fullName>
    </submittedName>
</protein>
<comment type="caution">
    <text evidence="2">The sequence shown here is derived from an EMBL/GenBank/DDBJ whole genome shotgun (WGS) entry which is preliminary data.</text>
</comment>
<sequence length="93" mass="9862">MVQVTTISASMAALAIETLRTPPQLSVKARIGEAKRVAERASARNQSATDPTVTGAMTLATSLSLDFLDAGQQPPQQQASLQMAEAAYRDTEE</sequence>
<reference evidence="2 3" key="1">
    <citation type="submission" date="2020-08" db="EMBL/GenBank/DDBJ databases">
        <title>The Agave Microbiome: Exploring the role of microbial communities in plant adaptations to desert environments.</title>
        <authorList>
            <person name="Partida-Martinez L.P."/>
        </authorList>
    </citation>
    <scope>NUCLEOTIDE SEQUENCE [LARGE SCALE GENOMIC DNA]</scope>
    <source>
        <strain evidence="2 3">AS3.12</strain>
    </source>
</reference>
<proteinExistence type="predicted"/>
<gene>
    <name evidence="2" type="ORF">F4695_002843</name>
</gene>
<evidence type="ECO:0000256" key="1">
    <source>
        <dbReference type="SAM" id="MobiDB-lite"/>
    </source>
</evidence>